<dbReference type="PROSITE" id="PS50109">
    <property type="entry name" value="HIS_KIN"/>
    <property type="match status" value="1"/>
</dbReference>
<dbReference type="Proteomes" id="UP000182257">
    <property type="component" value="Unassembled WGS sequence"/>
</dbReference>
<keyword evidence="4" id="KW-0808">Transferase</keyword>
<dbReference type="PROSITE" id="PS51257">
    <property type="entry name" value="PROKAR_LIPOPROTEIN"/>
    <property type="match status" value="1"/>
</dbReference>
<dbReference type="InterPro" id="IPR003661">
    <property type="entry name" value="HisK_dim/P_dom"/>
</dbReference>
<sequence length="368" mass="40881">MVQLLKKLLTATKATLAMLLIIIALSGCEFEHRAPNVQPQTYSVPQKAPANNIKQAPIKEQITHEEMEAMRRQNQQLQQRSRFTSGGVVMILGIIGFLLFLSANNRWRHTLEIKNRQLERERNVVVAQNKQLSIERDRAEAASKAKTAFLQSMTHEIRTPLNAISGFTQILTMPGMDLPDQDRQDYSARIQENTRLLTNILDDLILISHMEGDNELPPAEECMPLITMAGAIDAIAPVVQKGVTLDSQCNIPEEERVMCHPRLVGIILAKLLDNAAKFTKQGSITLSLDHEADKMHFAVTDTGCGIPADKSELIFERFTKLDSFSQGAGLGLSIGRMVAQHMGGTLTLDTTYTQGAKFDLIIPYIPKA</sequence>
<evidence type="ECO:0000259" key="8">
    <source>
        <dbReference type="PROSITE" id="PS50109"/>
    </source>
</evidence>
<feature type="transmembrane region" description="Helical" evidence="7">
    <location>
        <begin position="83"/>
        <end position="101"/>
    </location>
</feature>
<dbReference type="SMART" id="SM00387">
    <property type="entry name" value="HATPase_c"/>
    <property type="match status" value="1"/>
</dbReference>
<dbReference type="PANTHER" id="PTHR43711">
    <property type="entry name" value="TWO-COMPONENT HISTIDINE KINASE"/>
    <property type="match status" value="1"/>
</dbReference>
<keyword evidence="7" id="KW-1133">Transmembrane helix</keyword>
<comment type="catalytic activity">
    <reaction evidence="1">
        <text>ATP + protein L-histidine = ADP + protein N-phospho-L-histidine.</text>
        <dbReference type="EC" id="2.7.13.3"/>
    </reaction>
</comment>
<dbReference type="SUPFAM" id="SSF47384">
    <property type="entry name" value="Homodimeric domain of signal transducing histidine kinase"/>
    <property type="match status" value="1"/>
</dbReference>
<keyword evidence="6" id="KW-0902">Two-component regulatory system</keyword>
<evidence type="ECO:0000313" key="9">
    <source>
        <dbReference type="EMBL" id="SEA34773.1"/>
    </source>
</evidence>
<dbReference type="EC" id="2.7.13.3" evidence="2"/>
<gene>
    <name evidence="9" type="ORF">SAMN05216462_1199</name>
</gene>
<evidence type="ECO:0000256" key="4">
    <source>
        <dbReference type="ARBA" id="ARBA00022679"/>
    </source>
</evidence>
<keyword evidence="7" id="KW-0812">Transmembrane</keyword>
<accession>A0A1H4AFA9</accession>
<dbReference type="GO" id="GO:0000155">
    <property type="term" value="F:phosphorelay sensor kinase activity"/>
    <property type="evidence" value="ECO:0007669"/>
    <property type="project" value="InterPro"/>
</dbReference>
<protein>
    <recommendedName>
        <fullName evidence="2">histidine kinase</fullName>
        <ecNumber evidence="2">2.7.13.3</ecNumber>
    </recommendedName>
</protein>
<dbReference type="SMART" id="SM00388">
    <property type="entry name" value="HisKA"/>
    <property type="match status" value="1"/>
</dbReference>
<dbReference type="CDD" id="cd00082">
    <property type="entry name" value="HisKA"/>
    <property type="match status" value="1"/>
</dbReference>
<dbReference type="Pfam" id="PF00512">
    <property type="entry name" value="HisKA"/>
    <property type="match status" value="1"/>
</dbReference>
<evidence type="ECO:0000256" key="2">
    <source>
        <dbReference type="ARBA" id="ARBA00012438"/>
    </source>
</evidence>
<dbReference type="Pfam" id="PF02518">
    <property type="entry name" value="HATPase_c"/>
    <property type="match status" value="1"/>
</dbReference>
<dbReference type="InterPro" id="IPR036890">
    <property type="entry name" value="HATPase_C_sf"/>
</dbReference>
<dbReference type="InterPro" id="IPR004358">
    <property type="entry name" value="Sig_transdc_His_kin-like_C"/>
</dbReference>
<reference evidence="9 10" key="1">
    <citation type="submission" date="2016-10" db="EMBL/GenBank/DDBJ databases">
        <authorList>
            <person name="de Groot N.N."/>
        </authorList>
    </citation>
    <scope>NUCLEOTIDE SEQUENCE [LARGE SCALE GENOMIC DNA]</scope>
    <source>
        <strain evidence="9 10">D31d</strain>
    </source>
</reference>
<dbReference type="InterPro" id="IPR003594">
    <property type="entry name" value="HATPase_dom"/>
</dbReference>
<name>A0A1H4AFA9_XYLRU</name>
<dbReference type="PANTHER" id="PTHR43711:SF26">
    <property type="entry name" value="SENSOR HISTIDINE KINASE RCSC"/>
    <property type="match status" value="1"/>
</dbReference>
<keyword evidence="3" id="KW-0597">Phosphoprotein</keyword>
<evidence type="ECO:0000313" key="10">
    <source>
        <dbReference type="Proteomes" id="UP000182257"/>
    </source>
</evidence>
<evidence type="ECO:0000256" key="7">
    <source>
        <dbReference type="SAM" id="Phobius"/>
    </source>
</evidence>
<organism evidence="9 10">
    <name type="scientific">Xylanibacter ruminicola</name>
    <name type="common">Prevotella ruminicola</name>
    <dbReference type="NCBI Taxonomy" id="839"/>
    <lineage>
        <taxon>Bacteria</taxon>
        <taxon>Pseudomonadati</taxon>
        <taxon>Bacteroidota</taxon>
        <taxon>Bacteroidia</taxon>
        <taxon>Bacteroidales</taxon>
        <taxon>Prevotellaceae</taxon>
        <taxon>Xylanibacter</taxon>
    </lineage>
</organism>
<feature type="domain" description="Histidine kinase" evidence="8">
    <location>
        <begin position="152"/>
        <end position="366"/>
    </location>
</feature>
<evidence type="ECO:0000256" key="1">
    <source>
        <dbReference type="ARBA" id="ARBA00000085"/>
    </source>
</evidence>
<evidence type="ECO:0000256" key="5">
    <source>
        <dbReference type="ARBA" id="ARBA00022777"/>
    </source>
</evidence>
<keyword evidence="7" id="KW-0472">Membrane</keyword>
<evidence type="ECO:0000256" key="6">
    <source>
        <dbReference type="ARBA" id="ARBA00023012"/>
    </source>
</evidence>
<dbReference type="AlphaFoldDB" id="A0A1H4AFA9"/>
<dbReference type="InterPro" id="IPR036097">
    <property type="entry name" value="HisK_dim/P_sf"/>
</dbReference>
<dbReference type="SUPFAM" id="SSF55874">
    <property type="entry name" value="ATPase domain of HSP90 chaperone/DNA topoisomerase II/histidine kinase"/>
    <property type="match status" value="1"/>
</dbReference>
<dbReference type="InterPro" id="IPR005467">
    <property type="entry name" value="His_kinase_dom"/>
</dbReference>
<dbReference type="PRINTS" id="PR00344">
    <property type="entry name" value="BCTRLSENSOR"/>
</dbReference>
<dbReference type="OrthoDB" id="1491460at2"/>
<dbReference type="Gene3D" id="3.30.565.10">
    <property type="entry name" value="Histidine kinase-like ATPase, C-terminal domain"/>
    <property type="match status" value="1"/>
</dbReference>
<evidence type="ECO:0000256" key="3">
    <source>
        <dbReference type="ARBA" id="ARBA00022553"/>
    </source>
</evidence>
<keyword evidence="5 9" id="KW-0418">Kinase</keyword>
<dbReference type="Gene3D" id="1.10.287.130">
    <property type="match status" value="1"/>
</dbReference>
<dbReference type="RefSeq" id="WP_074760673.1">
    <property type="nucleotide sequence ID" value="NZ_FNRF01000002.1"/>
</dbReference>
<proteinExistence type="predicted"/>
<dbReference type="EMBL" id="FNRF01000002">
    <property type="protein sequence ID" value="SEA34773.1"/>
    <property type="molecule type" value="Genomic_DNA"/>
</dbReference>
<dbReference type="InterPro" id="IPR050736">
    <property type="entry name" value="Sensor_HK_Regulatory"/>
</dbReference>